<feature type="transmembrane region" description="Helical" evidence="6">
    <location>
        <begin position="6"/>
        <end position="28"/>
    </location>
</feature>
<comment type="subcellular location">
    <subcellularLocation>
        <location evidence="1">Membrane</location>
        <topology evidence="1">Multi-pass membrane protein</topology>
    </subcellularLocation>
</comment>
<dbReference type="Pfam" id="PF03649">
    <property type="entry name" value="UPF0014"/>
    <property type="match status" value="1"/>
</dbReference>
<dbReference type="AlphaFoldDB" id="A0A2A4MHT1"/>
<feature type="transmembrane region" description="Helical" evidence="6">
    <location>
        <begin position="65"/>
        <end position="83"/>
    </location>
</feature>
<name>A0A2A4MHT1_9GAMM</name>
<comment type="caution">
    <text evidence="7">The sequence shown here is derived from an EMBL/GenBank/DDBJ whole genome shotgun (WGS) entry which is preliminary data.</text>
</comment>
<protein>
    <recommendedName>
        <fullName evidence="9">ABC transporter permease</fullName>
    </recommendedName>
</protein>
<organism evidence="7 8">
    <name type="scientific">SAR86 cluster bacterium</name>
    <dbReference type="NCBI Taxonomy" id="2030880"/>
    <lineage>
        <taxon>Bacteria</taxon>
        <taxon>Pseudomonadati</taxon>
        <taxon>Pseudomonadota</taxon>
        <taxon>Gammaproteobacteria</taxon>
        <taxon>SAR86 cluster</taxon>
    </lineage>
</organism>
<evidence type="ECO:0000256" key="1">
    <source>
        <dbReference type="ARBA" id="ARBA00004141"/>
    </source>
</evidence>
<keyword evidence="5 6" id="KW-0472">Membrane</keyword>
<dbReference type="PANTHER" id="PTHR30028:SF0">
    <property type="entry name" value="PROTEIN ALUMINUM SENSITIVE 3"/>
    <property type="match status" value="1"/>
</dbReference>
<evidence type="ECO:0000256" key="5">
    <source>
        <dbReference type="ARBA" id="ARBA00023136"/>
    </source>
</evidence>
<dbReference type="Proteomes" id="UP000218172">
    <property type="component" value="Unassembled WGS sequence"/>
</dbReference>
<evidence type="ECO:0000313" key="8">
    <source>
        <dbReference type="Proteomes" id="UP000218172"/>
    </source>
</evidence>
<evidence type="ECO:0000256" key="4">
    <source>
        <dbReference type="ARBA" id="ARBA00022989"/>
    </source>
</evidence>
<dbReference type="EMBL" id="NVQR01000109">
    <property type="protein sequence ID" value="PCH59759.1"/>
    <property type="molecule type" value="Genomic_DNA"/>
</dbReference>
<dbReference type="GO" id="GO:0005886">
    <property type="term" value="C:plasma membrane"/>
    <property type="evidence" value="ECO:0007669"/>
    <property type="project" value="TreeGrafter"/>
</dbReference>
<sequence length="235" mass="25456">MSEAPQLIALSQLLLAFLPVLAVVFILFRWTGEGPDTVYGLGRMLFQLLLIGYFLSFLFEVNNAPTVLIVLSVMVLISSWIALRTVKQQRRAHYGLAALSILIGGGLSLLVVSQLVLQIEPYYSTRHLIPLAGMVFASAMNSVSIAAERFFSETKQGMAYGPARSVALKAALIPITNSLFAVGLVSLPGMMTGQILTGVDPLIAARYQIMVMCMLFSSAGLAAALFLRLLKSKQE</sequence>
<evidence type="ECO:0000313" key="7">
    <source>
        <dbReference type="EMBL" id="PCH59759.1"/>
    </source>
</evidence>
<feature type="transmembrane region" description="Helical" evidence="6">
    <location>
        <begin position="128"/>
        <end position="146"/>
    </location>
</feature>
<feature type="transmembrane region" description="Helical" evidence="6">
    <location>
        <begin position="95"/>
        <end position="116"/>
    </location>
</feature>
<feature type="transmembrane region" description="Helical" evidence="6">
    <location>
        <begin position="207"/>
        <end position="230"/>
    </location>
</feature>
<evidence type="ECO:0000256" key="6">
    <source>
        <dbReference type="SAM" id="Phobius"/>
    </source>
</evidence>
<evidence type="ECO:0000256" key="3">
    <source>
        <dbReference type="ARBA" id="ARBA00022692"/>
    </source>
</evidence>
<comment type="similarity">
    <text evidence="2">Belongs to the UPF0014 family.</text>
</comment>
<gene>
    <name evidence="7" type="ORF">COC19_06740</name>
</gene>
<dbReference type="PANTHER" id="PTHR30028">
    <property type="entry name" value="UPF0014 INNER MEMBRANE PROTEIN YBBM-RELATED"/>
    <property type="match status" value="1"/>
</dbReference>
<proteinExistence type="inferred from homology"/>
<keyword evidence="4 6" id="KW-1133">Transmembrane helix</keyword>
<keyword evidence="3 6" id="KW-0812">Transmembrane</keyword>
<evidence type="ECO:0000256" key="2">
    <source>
        <dbReference type="ARBA" id="ARBA00005268"/>
    </source>
</evidence>
<feature type="transmembrane region" description="Helical" evidence="6">
    <location>
        <begin position="166"/>
        <end position="187"/>
    </location>
</feature>
<dbReference type="InterPro" id="IPR005226">
    <property type="entry name" value="UPF0014_fam"/>
</dbReference>
<reference evidence="8" key="1">
    <citation type="submission" date="2017-08" db="EMBL/GenBank/DDBJ databases">
        <title>A dynamic microbial community with high functional redundancy inhabits the cold, oxic subseafloor aquifer.</title>
        <authorList>
            <person name="Tully B.J."/>
            <person name="Wheat C.G."/>
            <person name="Glazer B.T."/>
            <person name="Huber J.A."/>
        </authorList>
    </citation>
    <scope>NUCLEOTIDE SEQUENCE [LARGE SCALE GENOMIC DNA]</scope>
</reference>
<feature type="transmembrane region" description="Helical" evidence="6">
    <location>
        <begin position="40"/>
        <end position="59"/>
    </location>
</feature>
<evidence type="ECO:0008006" key="9">
    <source>
        <dbReference type="Google" id="ProtNLM"/>
    </source>
</evidence>
<accession>A0A2A4MHT1</accession>